<reference evidence="1" key="1">
    <citation type="journal article" date="2020" name="Stud. Mycol.">
        <title>101 Dothideomycetes genomes: a test case for predicting lifestyles and emergence of pathogens.</title>
        <authorList>
            <person name="Haridas S."/>
            <person name="Albert R."/>
            <person name="Binder M."/>
            <person name="Bloem J."/>
            <person name="Labutti K."/>
            <person name="Salamov A."/>
            <person name="Andreopoulos B."/>
            <person name="Baker S."/>
            <person name="Barry K."/>
            <person name="Bills G."/>
            <person name="Bluhm B."/>
            <person name="Cannon C."/>
            <person name="Castanera R."/>
            <person name="Culley D."/>
            <person name="Daum C."/>
            <person name="Ezra D."/>
            <person name="Gonzalez J."/>
            <person name="Henrissat B."/>
            <person name="Kuo A."/>
            <person name="Liang C."/>
            <person name="Lipzen A."/>
            <person name="Lutzoni F."/>
            <person name="Magnuson J."/>
            <person name="Mondo S."/>
            <person name="Nolan M."/>
            <person name="Ohm R."/>
            <person name="Pangilinan J."/>
            <person name="Park H.-J."/>
            <person name="Ramirez L."/>
            <person name="Alfaro M."/>
            <person name="Sun H."/>
            <person name="Tritt A."/>
            <person name="Yoshinaga Y."/>
            <person name="Zwiers L.-H."/>
            <person name="Turgeon B."/>
            <person name="Goodwin S."/>
            <person name="Spatafora J."/>
            <person name="Crous P."/>
            <person name="Grigoriev I."/>
        </authorList>
    </citation>
    <scope>NUCLEOTIDE SEQUENCE</scope>
    <source>
        <strain evidence="1">CBS 627.86</strain>
    </source>
</reference>
<name>A0A6A5YLJ3_9PLEO</name>
<dbReference type="Proteomes" id="UP000799770">
    <property type="component" value="Unassembled WGS sequence"/>
</dbReference>
<evidence type="ECO:0000313" key="1">
    <source>
        <dbReference type="EMBL" id="KAF2107986.1"/>
    </source>
</evidence>
<accession>A0A6A5YLJ3</accession>
<sequence>MASSVTKKDLMGFTTELHSRLPPEIRNAIYDELLDDDTIKKIKYHIERYLTCFQIDINPLRPEMLRVPFLRPNLINATMKAEIITQAISRSTIKTSIAGPFDIVDFVSADPLGFGLTAAQLSIRALKVSGCMDQVVPEDMDLTTLSEDFSPLYNINWAPGATLQFDVEWEPLETTLKFFKGMRPSPTLTADAVYPLITAFRPIARRLRDRGVTVSLQLGIADMRDRNAGDHLHLSKAKWRSRLRKFAGVLYADPWDV</sequence>
<organism evidence="1 2">
    <name type="scientific">Lophiotrema nucula</name>
    <dbReference type="NCBI Taxonomy" id="690887"/>
    <lineage>
        <taxon>Eukaryota</taxon>
        <taxon>Fungi</taxon>
        <taxon>Dikarya</taxon>
        <taxon>Ascomycota</taxon>
        <taxon>Pezizomycotina</taxon>
        <taxon>Dothideomycetes</taxon>
        <taxon>Pleosporomycetidae</taxon>
        <taxon>Pleosporales</taxon>
        <taxon>Lophiotremataceae</taxon>
        <taxon>Lophiotrema</taxon>
    </lineage>
</organism>
<keyword evidence="2" id="KW-1185">Reference proteome</keyword>
<gene>
    <name evidence="1" type="ORF">BDV96DRAFT_588061</name>
</gene>
<dbReference type="EMBL" id="ML977350">
    <property type="protein sequence ID" value="KAF2107986.1"/>
    <property type="molecule type" value="Genomic_DNA"/>
</dbReference>
<evidence type="ECO:0000313" key="2">
    <source>
        <dbReference type="Proteomes" id="UP000799770"/>
    </source>
</evidence>
<proteinExistence type="predicted"/>
<dbReference type="AlphaFoldDB" id="A0A6A5YLJ3"/>
<protein>
    <submittedName>
        <fullName evidence="1">Uncharacterized protein</fullName>
    </submittedName>
</protein>